<dbReference type="PROSITE" id="PS51340">
    <property type="entry name" value="MOSC"/>
    <property type="match status" value="1"/>
</dbReference>
<proteinExistence type="predicted"/>
<gene>
    <name evidence="2" type="ORF">SAMN05443431_10484</name>
</gene>
<dbReference type="Pfam" id="PF03473">
    <property type="entry name" value="MOSC"/>
    <property type="match status" value="1"/>
</dbReference>
<dbReference type="InterPro" id="IPR005302">
    <property type="entry name" value="MoCF_Sase_C"/>
</dbReference>
<organism evidence="2 3">
    <name type="scientific">Olleya namhaensis</name>
    <dbReference type="NCBI Taxonomy" id="1144750"/>
    <lineage>
        <taxon>Bacteria</taxon>
        <taxon>Pseudomonadati</taxon>
        <taxon>Bacteroidota</taxon>
        <taxon>Flavobacteriia</taxon>
        <taxon>Flavobacteriales</taxon>
        <taxon>Flavobacteriaceae</taxon>
    </lineage>
</organism>
<dbReference type="InterPro" id="IPR052353">
    <property type="entry name" value="Benzoxazolinone_Detox_Enz"/>
</dbReference>
<dbReference type="STRING" id="1144750.SAMN05443431_10484"/>
<sequence length="212" mass="24052">MQITSTNIAKPTTIEWNGKKQTTGMYKNPIDTGINLEKEDVKGDEVSDRKHHGGIFKACYLFSEDHYDYWKNLYPNIDFNYGIFGENLTVKGLDETKIRVGDIYKIGTALVQVTQPREPCFKLGIRFGTQTILKQFIKHARPGTYVRVLEEGLVKPGDHMLLVQAATNSLTTAQLFTLLFSKQKDQSQLALIIDNDAIPLKKRQKLAAFIKN</sequence>
<evidence type="ECO:0000313" key="2">
    <source>
        <dbReference type="EMBL" id="SFJ06375.1"/>
    </source>
</evidence>
<dbReference type="GO" id="GO:0030151">
    <property type="term" value="F:molybdenum ion binding"/>
    <property type="evidence" value="ECO:0007669"/>
    <property type="project" value="InterPro"/>
</dbReference>
<dbReference type="AlphaFoldDB" id="A0A1I3NB53"/>
<dbReference type="PANTHER" id="PTHR30212">
    <property type="entry name" value="PROTEIN YIIM"/>
    <property type="match status" value="1"/>
</dbReference>
<dbReference type="InterPro" id="IPR011037">
    <property type="entry name" value="Pyrv_Knase-like_insert_dom_sf"/>
</dbReference>
<dbReference type="Proteomes" id="UP000199559">
    <property type="component" value="Unassembled WGS sequence"/>
</dbReference>
<keyword evidence="3" id="KW-1185">Reference proteome</keyword>
<dbReference type="Gene3D" id="2.40.33.20">
    <property type="entry name" value="PK beta-barrel domain-like"/>
    <property type="match status" value="1"/>
</dbReference>
<dbReference type="GO" id="GO:0030170">
    <property type="term" value="F:pyridoxal phosphate binding"/>
    <property type="evidence" value="ECO:0007669"/>
    <property type="project" value="InterPro"/>
</dbReference>
<dbReference type="SUPFAM" id="SSF50800">
    <property type="entry name" value="PK beta-barrel domain-like"/>
    <property type="match status" value="1"/>
</dbReference>
<dbReference type="RefSeq" id="WP_090839132.1">
    <property type="nucleotide sequence ID" value="NZ_CANLBQ010000004.1"/>
</dbReference>
<dbReference type="EMBL" id="FORM01000004">
    <property type="protein sequence ID" value="SFJ06375.1"/>
    <property type="molecule type" value="Genomic_DNA"/>
</dbReference>
<evidence type="ECO:0000313" key="3">
    <source>
        <dbReference type="Proteomes" id="UP000199559"/>
    </source>
</evidence>
<feature type="domain" description="MOSC" evidence="1">
    <location>
        <begin position="28"/>
        <end position="163"/>
    </location>
</feature>
<reference evidence="3" key="1">
    <citation type="submission" date="2016-10" db="EMBL/GenBank/DDBJ databases">
        <authorList>
            <person name="Varghese N."/>
            <person name="Submissions S."/>
        </authorList>
    </citation>
    <scope>NUCLEOTIDE SEQUENCE [LARGE SCALE GENOMIC DNA]</scope>
    <source>
        <strain evidence="3">DSM 28881</strain>
    </source>
</reference>
<evidence type="ECO:0000259" key="1">
    <source>
        <dbReference type="PROSITE" id="PS51340"/>
    </source>
</evidence>
<dbReference type="PANTHER" id="PTHR30212:SF2">
    <property type="entry name" value="PROTEIN YIIM"/>
    <property type="match status" value="1"/>
</dbReference>
<dbReference type="GO" id="GO:0003824">
    <property type="term" value="F:catalytic activity"/>
    <property type="evidence" value="ECO:0007669"/>
    <property type="project" value="InterPro"/>
</dbReference>
<protein>
    <submittedName>
        <fullName evidence="2">MOSC domain-containing protein YiiM</fullName>
    </submittedName>
</protein>
<name>A0A1I3NB53_9FLAO</name>
<accession>A0A1I3NB53</accession>